<evidence type="ECO:0000313" key="2">
    <source>
        <dbReference type="Proteomes" id="UP001163603"/>
    </source>
</evidence>
<protein>
    <submittedName>
        <fullName evidence="1">Uncharacterized protein</fullName>
    </submittedName>
</protein>
<sequence length="180" mass="19897">MGVSFNPSSSLPQTPSKKHKTLLVSSYILLAAASSFIFLTLSLRLFPSLCGFFLILLHVLTICVAVFSCHVASTASNRWYAAHMVVTVVTAIFEGSISVLIFTNTAGFLGYLKSYVREEDGVVILKLAGALTVLIFCLEWVVLTLAFLLRYKEFVAGSNGSRIQEEQSKDWPRPFQVYAF</sequence>
<reference evidence="2" key="1">
    <citation type="journal article" date="2023" name="G3 (Bethesda)">
        <title>Genome assembly and association tests identify interacting loci associated with vigor, precocity, and sex in interspecific pistachio rootstocks.</title>
        <authorList>
            <person name="Palmer W."/>
            <person name="Jacygrad E."/>
            <person name="Sagayaradj S."/>
            <person name="Cavanaugh K."/>
            <person name="Han R."/>
            <person name="Bertier L."/>
            <person name="Beede B."/>
            <person name="Kafkas S."/>
            <person name="Golino D."/>
            <person name="Preece J."/>
            <person name="Michelmore R."/>
        </authorList>
    </citation>
    <scope>NUCLEOTIDE SEQUENCE [LARGE SCALE GENOMIC DNA]</scope>
</reference>
<proteinExistence type="predicted"/>
<dbReference type="Proteomes" id="UP001163603">
    <property type="component" value="Chromosome 7"/>
</dbReference>
<comment type="caution">
    <text evidence="1">The sequence shown here is derived from an EMBL/GenBank/DDBJ whole genome shotgun (WGS) entry which is preliminary data.</text>
</comment>
<evidence type="ECO:0000313" key="1">
    <source>
        <dbReference type="EMBL" id="KAJ0034073.1"/>
    </source>
</evidence>
<accession>A0ACC0YB82</accession>
<name>A0ACC0YB82_9ROSI</name>
<organism evidence="1 2">
    <name type="scientific">Pistacia integerrima</name>
    <dbReference type="NCBI Taxonomy" id="434235"/>
    <lineage>
        <taxon>Eukaryota</taxon>
        <taxon>Viridiplantae</taxon>
        <taxon>Streptophyta</taxon>
        <taxon>Embryophyta</taxon>
        <taxon>Tracheophyta</taxon>
        <taxon>Spermatophyta</taxon>
        <taxon>Magnoliopsida</taxon>
        <taxon>eudicotyledons</taxon>
        <taxon>Gunneridae</taxon>
        <taxon>Pentapetalae</taxon>
        <taxon>rosids</taxon>
        <taxon>malvids</taxon>
        <taxon>Sapindales</taxon>
        <taxon>Anacardiaceae</taxon>
        <taxon>Pistacia</taxon>
    </lineage>
</organism>
<keyword evidence="2" id="KW-1185">Reference proteome</keyword>
<dbReference type="EMBL" id="CM047742">
    <property type="protein sequence ID" value="KAJ0034073.1"/>
    <property type="molecule type" value="Genomic_DNA"/>
</dbReference>
<gene>
    <name evidence="1" type="ORF">Pint_26188</name>
</gene>